<dbReference type="Gene3D" id="3.40.50.150">
    <property type="entry name" value="Vaccinia Virus protein VP39"/>
    <property type="match status" value="1"/>
</dbReference>
<name>A0A193GLC1_9BORD</name>
<dbReference type="SMART" id="SM00487">
    <property type="entry name" value="DEXDc"/>
    <property type="match status" value="1"/>
</dbReference>
<evidence type="ECO:0000313" key="4">
    <source>
        <dbReference type="EMBL" id="ANN80892.1"/>
    </source>
</evidence>
<feature type="region of interest" description="Disordered" evidence="2">
    <location>
        <begin position="634"/>
        <end position="663"/>
    </location>
</feature>
<accession>A0A193GLC1</accession>
<dbReference type="InterPro" id="IPR026741">
    <property type="entry name" value="SNO"/>
</dbReference>
<geneLocation type="plasmid" evidence="4 5">
    <name>unnamed1</name>
</geneLocation>
<organism evidence="4 5">
    <name type="scientific">Bordetella flabilis</name>
    <dbReference type="NCBI Taxonomy" id="463014"/>
    <lineage>
        <taxon>Bacteria</taxon>
        <taxon>Pseudomonadati</taxon>
        <taxon>Pseudomonadota</taxon>
        <taxon>Betaproteobacteria</taxon>
        <taxon>Burkholderiales</taxon>
        <taxon>Alcaligenaceae</taxon>
        <taxon>Bordetella</taxon>
    </lineage>
</organism>
<gene>
    <name evidence="4" type="ORF">BAU07_26605</name>
</gene>
<feature type="region of interest" description="Disordered" evidence="2">
    <location>
        <begin position="535"/>
        <end position="581"/>
    </location>
</feature>
<dbReference type="KEGG" id="bfz:BAU07_26605"/>
<dbReference type="Proteomes" id="UP000091926">
    <property type="component" value="Plasmid unnamed1"/>
</dbReference>
<keyword evidence="4" id="KW-0614">Plasmid</keyword>
<feature type="compositionally biased region" description="Polar residues" evidence="2">
    <location>
        <begin position="535"/>
        <end position="546"/>
    </location>
</feature>
<evidence type="ECO:0000256" key="1">
    <source>
        <dbReference type="ARBA" id="ARBA00006992"/>
    </source>
</evidence>
<dbReference type="PANTHER" id="PTHR12706">
    <property type="entry name" value="STRAWBERRY NOTCH-RELATED"/>
    <property type="match status" value="1"/>
</dbReference>
<evidence type="ECO:0000313" key="5">
    <source>
        <dbReference type="Proteomes" id="UP000091926"/>
    </source>
</evidence>
<dbReference type="Pfam" id="PF13871">
    <property type="entry name" value="Helicase_C_4"/>
    <property type="match status" value="1"/>
</dbReference>
<proteinExistence type="inferred from homology"/>
<sequence length="2020" mass="223667">MMATKQKWIDLAAHGIFLGDQKMADGKQRLVVLDMNDIGDPEKLREVGLVPFAGSPRYDRGIYYLQGDDQRLRPKALARAFGIESCLLVEVDREEIDRVFREKTLEKFGANIHAVTMRSKQLGYNRSGRLVYEGPAGRFIAVSGKNAIAEGSPQATSLGQSAFLRASDDAELRACAEGFLWYVRMGGKTAWPDVVRFARTVYSISQEEAEPSDEQLHRLQEAIEAAAYQHFTRMAKAPDEHAFKTATDFYYGLPTARMRTAQSVFLQQYSTPLPMGVIAQRLLIGSDALHGKTVLEPTVGNGGLLTLMPQTMRLFGNELDATRLGAIEESGRVNIHLGDATQISFQRVFGEADGFDYTIANPPFGELDSPRAFDKLPSVRRQDHFIALRTLEARKRGGRSVLIFGADSSRSDGTIRGGTKSFLNYIYDHYEVPGLVELDGRMYSRQGSGFNVRMLVVGARRAAPIQAHVPEKLTILTSYDEVWQWGERVIESYAMSSVDLAVQDSDEVVVVPDISVAPTFDVDAAARVFLGDATTVESPGTDSSPLIDSASKEVSREPYTGDEQATATRTSARIGEDHGEEAAASVQARIYREWIENNGNPPAGMREQIRMDPRLDDGEADRLLEFADGWVNAEAPTGELTSGNDFRNEPDSQGKQPDPIVHDAEPHDASVALSAPQDTFVHPDGADRDPWQMSRAEWEQALAQADGARAIRLRGDVTTWAQEKLDLHEGGKAPLSEQELAEVMDRLNTPVTHRDVVEQALAAGKEVPASVLSDYPDMQVADERRVNEFQAPYQAASRVGEPSTMIPINMAGATYAALNALEARVGSVDEYVATKLRYPLDELGSYFSPEQVDALALGINAVEKGRGIINADMTGVGKGRYVAGLLRYAKLHGKKPIFLTITPELFTDIFRDINDIGSGELFKKLFIFNDGVNVKKFGTESEVLYRATTPAERETALKTGMLEPDVDLVLGTYSQFMRAYAKNRKAQLLTEIAANDGMLVLDESHVAAGSSNLGATVQQAVANSTATMYASATPLKGVENFGLYCKVFPASVDLKSLPETLRTGGEALQEAISANMARDGVLIRRELDFSDLVFHTRLPAPEREARNRQLADELAEIVSGLAYLAGDVAREVAVLNRGYKKEWESIPEQDRKGARLQASSMNFGSRLYNLNRQFLLAIKIEEAVQTALEDLANGRKPVIAVENTGESLLRQVLSRRLGIDHLEAELADLDERSGSLTAEELARRDELVASINDSLRTATLDSPPQYRELLEIMLDRVAIIKIQGRYGDVQREKASSEEYGEAEEALRERIRAFPDLSLTPIDVIKKELTQRGFPVAEVSGRKASLVPQEADADRWSVQFHGKSDAVANVAGFQNGRYEAIIITRSGSTGISLHATDRFDDSDIRQRNFIVAQKAANIAEFLQWMGRVNRKGQVVAPRITSLESGLPAELRATMMHNAKLRRLSANTTSNRQNANLEGEDFDLLNDVGDRVALEWLLENPDVAHSLDIDLPGDDDDDVRRFNQECEYINKLMGRLMMVSVSRQEEILREISLRFADKLEELTQRGINPFKVDVFDWGARVVREEELQSGVIRSSGSTFDQPVKLVTLKYEQEVKPIRADQLKKLISIGNELYAEAIGADGAGLHTLRDQLVGSRDGWVRKQLPAKMRESEAPLASILASQEAAAAKSAAERVDWLIANLSSFRPGVPVVHEDTFQGERTGIITSVHFPNGREELFLLSKYRAKVAFPGEDKVRELTLATVRNQDQDLRRGAWQRLDPDNFANAPDHIKRSVSRLLDAYNQAPDGVVDRTQYVLRGNIFRACELANEQRLGSAVLFTDAEGNRQRAVLLKDRITPDMVKALPIGLDAADMIDYIDAFLDPNQPAYAERTRSGAFRFYDAGVKDMKKGDGIMFEVLNNGRSFRFVIPGTRSRAGSLMSDGTIFDLGEKSAVHSMRLKLAGTRAYMSVDVPREDMPELLKRLQVNRHVGKFYLPTPDHAVLQALKAKFEQQLAASLEKEVDFAP</sequence>
<dbReference type="EMBL" id="CP016173">
    <property type="protein sequence ID" value="ANN80892.1"/>
    <property type="molecule type" value="Genomic_DNA"/>
</dbReference>
<evidence type="ECO:0000259" key="3">
    <source>
        <dbReference type="PROSITE" id="PS51192"/>
    </source>
</evidence>
<dbReference type="Pfam" id="PF13872">
    <property type="entry name" value="AAA_34"/>
    <property type="match status" value="1"/>
</dbReference>
<evidence type="ECO:0000256" key="2">
    <source>
        <dbReference type="SAM" id="MobiDB-lite"/>
    </source>
</evidence>
<dbReference type="RefSeq" id="WP_066665949.1">
    <property type="nucleotide sequence ID" value="NZ_CBCSCL010000020.1"/>
</dbReference>
<dbReference type="InterPro" id="IPR039187">
    <property type="entry name" value="SNO_AAA"/>
</dbReference>
<dbReference type="InterPro" id="IPR029063">
    <property type="entry name" value="SAM-dependent_MTases_sf"/>
</dbReference>
<dbReference type="InterPro" id="IPR026937">
    <property type="entry name" value="SBNO_Helicase_C_dom"/>
</dbReference>
<dbReference type="Gene3D" id="3.40.50.300">
    <property type="entry name" value="P-loop containing nucleotide triphosphate hydrolases"/>
    <property type="match status" value="1"/>
</dbReference>
<comment type="similarity">
    <text evidence="1">Belongs to the SBNO family.</text>
</comment>
<dbReference type="InterPro" id="IPR027417">
    <property type="entry name" value="P-loop_NTPase"/>
</dbReference>
<dbReference type="PANTHER" id="PTHR12706:SF30">
    <property type="entry name" value="PROTEIN STRAWBERRY NOTCH-RELATED"/>
    <property type="match status" value="1"/>
</dbReference>
<dbReference type="InterPro" id="IPR014001">
    <property type="entry name" value="Helicase_ATP-bd"/>
</dbReference>
<feature type="domain" description="Helicase ATP-binding" evidence="3">
    <location>
        <begin position="859"/>
        <end position="1052"/>
    </location>
</feature>
<keyword evidence="5" id="KW-1185">Reference proteome</keyword>
<reference evidence="4 5" key="1">
    <citation type="submission" date="2016-06" db="EMBL/GenBank/DDBJ databases">
        <title>Complete genome sequences of Bordetella bronchialis and Bordetella flabilis.</title>
        <authorList>
            <person name="LiPuma J.J."/>
            <person name="Spilker T."/>
        </authorList>
    </citation>
    <scope>NUCLEOTIDE SEQUENCE [LARGE SCALE GENOMIC DNA]</scope>
    <source>
        <strain evidence="4 5">AU10664</strain>
        <plasmid evidence="4 5">unnamed1</plasmid>
    </source>
</reference>
<protein>
    <recommendedName>
        <fullName evidence="3">Helicase ATP-binding domain-containing protein</fullName>
    </recommendedName>
</protein>
<dbReference type="SUPFAM" id="SSF53335">
    <property type="entry name" value="S-adenosyl-L-methionine-dependent methyltransferases"/>
    <property type="match status" value="1"/>
</dbReference>
<dbReference type="PROSITE" id="PS51192">
    <property type="entry name" value="HELICASE_ATP_BIND_1"/>
    <property type="match status" value="1"/>
</dbReference>
<dbReference type="SUPFAM" id="SSF52540">
    <property type="entry name" value="P-loop containing nucleoside triphosphate hydrolases"/>
    <property type="match status" value="1"/>
</dbReference>
<dbReference type="GO" id="GO:0006355">
    <property type="term" value="P:regulation of DNA-templated transcription"/>
    <property type="evidence" value="ECO:0007669"/>
    <property type="project" value="InterPro"/>
</dbReference>